<evidence type="ECO:0000256" key="6">
    <source>
        <dbReference type="HAMAP-Rule" id="MF_00519"/>
    </source>
</evidence>
<comment type="function">
    <text evidence="6">Catalyzes the conversion of L-arabinose to L-ribulose.</text>
</comment>
<evidence type="ECO:0000256" key="3">
    <source>
        <dbReference type="ARBA" id="ARBA00023211"/>
    </source>
</evidence>
<feature type="binding site" evidence="6">
    <location>
        <position position="307"/>
    </location>
    <ligand>
        <name>Mn(2+)</name>
        <dbReference type="ChEBI" id="CHEBI:29035"/>
    </ligand>
</feature>
<comment type="catalytic activity">
    <reaction evidence="6">
        <text>beta-L-arabinopyranose = L-ribulose</text>
        <dbReference type="Rhea" id="RHEA:14821"/>
        <dbReference type="ChEBI" id="CHEBI:16880"/>
        <dbReference type="ChEBI" id="CHEBI:40886"/>
        <dbReference type="EC" id="5.3.1.4"/>
    </reaction>
</comment>
<dbReference type="PANTHER" id="PTHR38464:SF1">
    <property type="entry name" value="L-ARABINOSE ISOMERASE"/>
    <property type="match status" value="1"/>
</dbReference>
<dbReference type="InterPro" id="IPR009015">
    <property type="entry name" value="Fucose_isomerase_N/cen_sf"/>
</dbReference>
<dbReference type="AlphaFoldDB" id="F8F2D2"/>
<evidence type="ECO:0000256" key="2">
    <source>
        <dbReference type="ARBA" id="ARBA00022935"/>
    </source>
</evidence>
<dbReference type="Gene3D" id="3.40.50.10940">
    <property type="match status" value="1"/>
</dbReference>
<evidence type="ECO:0000259" key="8">
    <source>
        <dbReference type="Pfam" id="PF11762"/>
    </source>
</evidence>
<dbReference type="InterPro" id="IPR004216">
    <property type="entry name" value="Fuc/Ara_isomerase_C"/>
</dbReference>
<dbReference type="KEGG" id="scd:Spica_2819"/>
<reference evidence="11" key="1">
    <citation type="journal article" date="2013" name="Stand. Genomic Sci.">
        <title>Genome sequence of the thermophilic fresh-water bacterium Spirochaeta caldaria type strain (H1(T)), reclassification of Spirochaeta caldaria, Spirochaeta stenostrepta, and Spirochaeta zuelzerae in the genus Treponema as Treponema caldaria comb. nov., Treponema stenostrepta comb. nov., and Treponema zuelzerae comb. nov., and emendation of the genus Treponema.</title>
        <authorList>
            <person name="Abt B."/>
            <person name="Goker M."/>
            <person name="Scheuner C."/>
            <person name="Han C."/>
            <person name="Lu M."/>
            <person name="Misra M."/>
            <person name="Lapidus A."/>
            <person name="Nolan M."/>
            <person name="Lucas S."/>
            <person name="Hammon N."/>
            <person name="Deshpande S."/>
            <person name="Cheng J.F."/>
            <person name="Tapia R."/>
            <person name="Goodwin L.A."/>
            <person name="Pitluck S."/>
            <person name="Liolios K."/>
            <person name="Pagani I."/>
            <person name="Ivanova N."/>
            <person name="Mavromatis K."/>
            <person name="Mikhailova N."/>
            <person name="Huntemann M."/>
            <person name="Pati A."/>
            <person name="Chen A."/>
            <person name="Palaniappan K."/>
            <person name="Land M."/>
            <person name="Hauser L."/>
            <person name="Jeffries C.D."/>
            <person name="Rohde M."/>
            <person name="Spring S."/>
            <person name="Gronow S."/>
            <person name="Detter J.C."/>
            <person name="Bristow J."/>
            <person name="Eisen J.A."/>
            <person name="Markowitz V."/>
            <person name="Hugenholtz P."/>
            <person name="Kyrpides N.C."/>
            <person name="Woyke T."/>
            <person name="Klenk H.P."/>
        </authorList>
    </citation>
    <scope>NUCLEOTIDE SEQUENCE</scope>
    <source>
        <strain evidence="11">ATCC 51460 / DSM 7334 / H1</strain>
    </source>
</reference>
<feature type="binding site" evidence="6">
    <location>
        <position position="334"/>
    </location>
    <ligand>
        <name>Mn(2+)</name>
        <dbReference type="ChEBI" id="CHEBI:29035"/>
    </ligand>
</feature>
<dbReference type="eggNOG" id="COG2160">
    <property type="taxonomic scope" value="Bacteria"/>
</dbReference>
<keyword evidence="1 6" id="KW-0479">Metal-binding</keyword>
<comment type="cofactor">
    <cofactor evidence="6">
        <name>Mn(2+)</name>
        <dbReference type="ChEBI" id="CHEBI:29035"/>
    </cofactor>
    <text evidence="6">Binds 1 Mn(2+) ion per subunit.</text>
</comment>
<dbReference type="InterPro" id="IPR024664">
    <property type="entry name" value="Ara_Isoase_C"/>
</dbReference>
<feature type="domain" description="L-arabinose isomerase central" evidence="9">
    <location>
        <begin position="179"/>
        <end position="325"/>
    </location>
</feature>
<dbReference type="UniPathway" id="UPA00145">
    <property type="reaction ID" value="UER00565"/>
</dbReference>
<dbReference type="InterPro" id="IPR055390">
    <property type="entry name" value="AraA_central"/>
</dbReference>
<dbReference type="EMBL" id="CP002868">
    <property type="protein sequence ID" value="AEJ20914.1"/>
    <property type="molecule type" value="Genomic_DNA"/>
</dbReference>
<dbReference type="RefSeq" id="WP_013970192.1">
    <property type="nucleotide sequence ID" value="NC_015732.1"/>
</dbReference>
<dbReference type="PIRSF" id="PIRSF001478">
    <property type="entry name" value="L-ara_isomerase"/>
    <property type="match status" value="1"/>
</dbReference>
<accession>F8F2D2</accession>
<keyword evidence="2 6" id="KW-0054">Arabinose catabolism</keyword>
<dbReference type="InterPro" id="IPR038583">
    <property type="entry name" value="AraA_N_sf"/>
</dbReference>
<dbReference type="NCBIfam" id="NF002795">
    <property type="entry name" value="PRK02929.1"/>
    <property type="match status" value="1"/>
</dbReference>
<feature type="domain" description="L-arabinose isomerase C-terminal" evidence="8">
    <location>
        <begin position="329"/>
        <end position="472"/>
    </location>
</feature>
<dbReference type="Proteomes" id="UP000000503">
    <property type="component" value="Chromosome"/>
</dbReference>
<keyword evidence="4 6" id="KW-0413">Isomerase</keyword>
<dbReference type="STRING" id="744872.Spica_2819"/>
<keyword evidence="11" id="KW-1185">Reference proteome</keyword>
<feature type="domain" description="L-arabinose isomerase N-terminal" evidence="7">
    <location>
        <begin position="9"/>
        <end position="173"/>
    </location>
</feature>
<organism evidence="10 11">
    <name type="scientific">Gracilinema caldarium (strain ATCC 51460 / DSM 7334 / H1)</name>
    <name type="common">Treponema caldarium</name>
    <dbReference type="NCBI Taxonomy" id="744872"/>
    <lineage>
        <taxon>Bacteria</taxon>
        <taxon>Pseudomonadati</taxon>
        <taxon>Spirochaetota</taxon>
        <taxon>Spirochaetia</taxon>
        <taxon>Spirochaetales</taxon>
        <taxon>Breznakiellaceae</taxon>
        <taxon>Gracilinema</taxon>
    </lineage>
</organism>
<dbReference type="EC" id="5.3.1.4" evidence="6"/>
<dbReference type="SUPFAM" id="SSF50443">
    <property type="entry name" value="FucI/AraA C-terminal domain-like"/>
    <property type="match status" value="1"/>
</dbReference>
<dbReference type="InterPro" id="IPR003762">
    <property type="entry name" value="Lara_isomerase"/>
</dbReference>
<dbReference type="GO" id="GO:0019569">
    <property type="term" value="P:L-arabinose catabolic process to D-xylulose 5-phosphate"/>
    <property type="evidence" value="ECO:0007669"/>
    <property type="project" value="UniProtKB-UniRule"/>
</dbReference>
<keyword evidence="3 6" id="KW-0464">Manganese</keyword>
<proteinExistence type="inferred from homology"/>
<dbReference type="Pfam" id="PF02610">
    <property type="entry name" value="AraA_N"/>
    <property type="match status" value="1"/>
</dbReference>
<dbReference type="GO" id="GO:0008733">
    <property type="term" value="F:L-arabinose isomerase activity"/>
    <property type="evidence" value="ECO:0007669"/>
    <property type="project" value="UniProtKB-UniRule"/>
</dbReference>
<dbReference type="PANTHER" id="PTHR38464">
    <property type="entry name" value="L-ARABINOSE ISOMERASE"/>
    <property type="match status" value="1"/>
</dbReference>
<dbReference type="GO" id="GO:0030145">
    <property type="term" value="F:manganese ion binding"/>
    <property type="evidence" value="ECO:0007669"/>
    <property type="project" value="UniProtKB-UniRule"/>
</dbReference>
<dbReference type="InterPro" id="IPR055389">
    <property type="entry name" value="AraA_N"/>
</dbReference>
<comment type="pathway">
    <text evidence="6">Carbohydrate degradation; L-arabinose degradation via L-ribulose; D-xylulose 5-phosphate from L-arabinose (bacterial route): step 1/3.</text>
</comment>
<dbReference type="HOGENOM" id="CLU_045663_0_0_12"/>
<evidence type="ECO:0000259" key="9">
    <source>
        <dbReference type="Pfam" id="PF24856"/>
    </source>
</evidence>
<gene>
    <name evidence="6" type="primary">araA</name>
    <name evidence="10" type="ordered locus">Spica_2819</name>
</gene>
<dbReference type="Pfam" id="PF24856">
    <property type="entry name" value="AraA_central"/>
    <property type="match status" value="1"/>
</dbReference>
<dbReference type="Pfam" id="PF11762">
    <property type="entry name" value="Arabinose_Iso_C"/>
    <property type="match status" value="1"/>
</dbReference>
<dbReference type="SUPFAM" id="SSF53743">
    <property type="entry name" value="FucI/AraA N-terminal and middle domains"/>
    <property type="match status" value="1"/>
</dbReference>
<name>F8F2D2_GRAC1</name>
<evidence type="ECO:0000313" key="10">
    <source>
        <dbReference type="EMBL" id="AEJ20914.1"/>
    </source>
</evidence>
<feature type="binding site" evidence="6">
    <location>
        <position position="351"/>
    </location>
    <ligand>
        <name>Mn(2+)</name>
        <dbReference type="ChEBI" id="CHEBI:29035"/>
    </ligand>
</feature>
<evidence type="ECO:0000256" key="4">
    <source>
        <dbReference type="ARBA" id="ARBA00023235"/>
    </source>
</evidence>
<keyword evidence="5 6" id="KW-0119">Carbohydrate metabolism</keyword>
<dbReference type="GO" id="GO:0005829">
    <property type="term" value="C:cytosol"/>
    <property type="evidence" value="ECO:0007669"/>
    <property type="project" value="TreeGrafter"/>
</dbReference>
<sequence length="499" mass="55719">MNTGLKRFAFWFVVGSQDLYGEATLQQVSDHAKKMVAGMEGDPLLPGTLVLKPTVLTPLGIRTLFEQANADPFCAGIITWMHTFSPSKMWISGLAINRKPILHLHTQYNRDIPWASIDMDFMNLNQSAHGDREHGFIHARMRLPRKIVVGHWEDPEVRRKIGVWMRAAAAAADGERTTVVRWGDNMREVAVTEGNKVSAQIQFGWQVNGWGIGDLAAVVAQIPDQEIDALVAEYEAAYEIGAELKANKDAMKAIREQARYELGMKQFLELQNARAFTTTFQDLHGLEQLPGLAVQRLMEQGYGFGAEGDWKTAQLVRAVKVMATGLPGGSSFMEDYTYHFEPGKEAILGAHMLEVCPSIAARKPRIEVHPLGIGGKKDPARMVFDAASGPAVCASLIDLGDRFRLVVNEVESIKIEKDMPKLPVARVLWKPYPNLQDAAESWILAGGAHHSAFSLAITTEYLRDWAEIMGIELVVINKHTDPVRLRDELRWAEAYWSRR</sequence>
<dbReference type="OrthoDB" id="9765600at2"/>
<evidence type="ECO:0000313" key="11">
    <source>
        <dbReference type="Proteomes" id="UP000000503"/>
    </source>
</evidence>
<comment type="similarity">
    <text evidence="6">Belongs to the arabinose isomerase family.</text>
</comment>
<dbReference type="HAMAP" id="MF_00519">
    <property type="entry name" value="Arabinose_Isome"/>
    <property type="match status" value="1"/>
</dbReference>
<dbReference type="CDD" id="cd03557">
    <property type="entry name" value="L-arabinose_isomerase"/>
    <property type="match status" value="1"/>
</dbReference>
<evidence type="ECO:0000259" key="7">
    <source>
        <dbReference type="Pfam" id="PF02610"/>
    </source>
</evidence>
<protein>
    <recommendedName>
        <fullName evidence="6">L-arabinose isomerase</fullName>
        <ecNumber evidence="6">5.3.1.4</ecNumber>
    </recommendedName>
</protein>
<feature type="binding site" evidence="6">
    <location>
        <position position="450"/>
    </location>
    <ligand>
        <name>Mn(2+)</name>
        <dbReference type="ChEBI" id="CHEBI:29035"/>
    </ligand>
</feature>
<evidence type="ECO:0000256" key="1">
    <source>
        <dbReference type="ARBA" id="ARBA00022723"/>
    </source>
</evidence>
<evidence type="ECO:0000256" key="5">
    <source>
        <dbReference type="ARBA" id="ARBA00023277"/>
    </source>
</evidence>